<name>A0AAV4DG35_9GAST</name>
<keyword evidence="2" id="KW-1185">Reference proteome</keyword>
<accession>A0AAV4DG35</accession>
<dbReference type="EMBL" id="BLXT01007821">
    <property type="protein sequence ID" value="GFO42796.1"/>
    <property type="molecule type" value="Genomic_DNA"/>
</dbReference>
<evidence type="ECO:0008006" key="3">
    <source>
        <dbReference type="Google" id="ProtNLM"/>
    </source>
</evidence>
<dbReference type="AlphaFoldDB" id="A0AAV4DG35"/>
<gene>
    <name evidence="1" type="ORF">PoB_006930100</name>
</gene>
<evidence type="ECO:0000313" key="1">
    <source>
        <dbReference type="EMBL" id="GFO42796.1"/>
    </source>
</evidence>
<dbReference type="Proteomes" id="UP000735302">
    <property type="component" value="Unassembled WGS sequence"/>
</dbReference>
<proteinExistence type="predicted"/>
<organism evidence="1 2">
    <name type="scientific">Plakobranchus ocellatus</name>
    <dbReference type="NCBI Taxonomy" id="259542"/>
    <lineage>
        <taxon>Eukaryota</taxon>
        <taxon>Metazoa</taxon>
        <taxon>Spiralia</taxon>
        <taxon>Lophotrochozoa</taxon>
        <taxon>Mollusca</taxon>
        <taxon>Gastropoda</taxon>
        <taxon>Heterobranchia</taxon>
        <taxon>Euthyneura</taxon>
        <taxon>Panpulmonata</taxon>
        <taxon>Sacoglossa</taxon>
        <taxon>Placobranchoidea</taxon>
        <taxon>Plakobranchidae</taxon>
        <taxon>Plakobranchus</taxon>
    </lineage>
</organism>
<protein>
    <recommendedName>
        <fullName evidence="3">DDE Tnp4 domain-containing protein</fullName>
    </recommendedName>
</protein>
<reference evidence="1 2" key="1">
    <citation type="journal article" date="2021" name="Elife">
        <title>Chloroplast acquisition without the gene transfer in kleptoplastic sea slugs, Plakobranchus ocellatus.</title>
        <authorList>
            <person name="Maeda T."/>
            <person name="Takahashi S."/>
            <person name="Yoshida T."/>
            <person name="Shimamura S."/>
            <person name="Takaki Y."/>
            <person name="Nagai Y."/>
            <person name="Toyoda A."/>
            <person name="Suzuki Y."/>
            <person name="Arimoto A."/>
            <person name="Ishii H."/>
            <person name="Satoh N."/>
            <person name="Nishiyama T."/>
            <person name="Hasebe M."/>
            <person name="Maruyama T."/>
            <person name="Minagawa J."/>
            <person name="Obokata J."/>
            <person name="Shigenobu S."/>
        </authorList>
    </citation>
    <scope>NUCLEOTIDE SEQUENCE [LARGE SCALE GENOMIC DNA]</scope>
</reference>
<comment type="caution">
    <text evidence="1">The sequence shown here is derived from an EMBL/GenBank/DDBJ whole genome shotgun (WGS) entry which is preliminary data.</text>
</comment>
<evidence type="ECO:0000313" key="2">
    <source>
        <dbReference type="Proteomes" id="UP000735302"/>
    </source>
</evidence>
<sequence>MAISVHTYSTAIFVRVYINFVGIESHTDISTNTFALIYIKTDDYTHITVHSSVSASTSIQEDERPFHTFFWSPVATTTNKQLPQPRARRCFECAFGVLAASWKVLKTVIATGFETTENIILAAVVLHNEVLTLETDNASLKDIDMREDN</sequence>